<dbReference type="InterPro" id="IPR001343">
    <property type="entry name" value="Hemolysn_Ca-bd"/>
</dbReference>
<keyword evidence="2" id="KW-1185">Reference proteome</keyword>
<accession>A0AAE5BSN4</accession>
<protein>
    <recommendedName>
        <fullName evidence="3">Calcium-binding protein</fullName>
    </recommendedName>
</protein>
<dbReference type="Gene3D" id="2.150.10.10">
    <property type="entry name" value="Serralysin-like metalloprotease, C-terminal"/>
    <property type="match status" value="1"/>
</dbReference>
<dbReference type="InterPro" id="IPR018511">
    <property type="entry name" value="Hemolysin-typ_Ca-bd_CS"/>
</dbReference>
<gene>
    <name evidence="1" type="ORF">GV832_10820</name>
</gene>
<reference evidence="1" key="1">
    <citation type="submission" date="2020-01" db="EMBL/GenBank/DDBJ databases">
        <authorList>
            <person name="Chen W.-M."/>
        </authorList>
    </citation>
    <scope>NUCLEOTIDE SEQUENCE</scope>
    <source>
        <strain evidence="1">CYK-10</strain>
    </source>
</reference>
<dbReference type="Pfam" id="PF00353">
    <property type="entry name" value="HemolysinCabind"/>
    <property type="match status" value="1"/>
</dbReference>
<dbReference type="PRINTS" id="PR00313">
    <property type="entry name" value="CABNDNGRPT"/>
</dbReference>
<dbReference type="InterPro" id="IPR011049">
    <property type="entry name" value="Serralysin-like_metalloprot_C"/>
</dbReference>
<dbReference type="RefSeq" id="WP_168774881.1">
    <property type="nucleotide sequence ID" value="NZ_JAABNR010000009.1"/>
</dbReference>
<name>A0AAE5BSN4_9RHOB</name>
<evidence type="ECO:0000313" key="1">
    <source>
        <dbReference type="EMBL" id="NBZ88070.1"/>
    </source>
</evidence>
<dbReference type="EMBL" id="JAABNR010000009">
    <property type="protein sequence ID" value="NBZ88070.1"/>
    <property type="molecule type" value="Genomic_DNA"/>
</dbReference>
<evidence type="ECO:0000313" key="2">
    <source>
        <dbReference type="Proteomes" id="UP001193501"/>
    </source>
</evidence>
<dbReference type="Proteomes" id="UP001193501">
    <property type="component" value="Unassembled WGS sequence"/>
</dbReference>
<comment type="caution">
    <text evidence="1">The sequence shown here is derived from an EMBL/GenBank/DDBJ whole genome shotgun (WGS) entry which is preliminary data.</text>
</comment>
<dbReference type="PROSITE" id="PS00330">
    <property type="entry name" value="HEMOLYSIN_CALCIUM"/>
    <property type="match status" value="1"/>
</dbReference>
<dbReference type="AlphaFoldDB" id="A0AAE5BSN4"/>
<dbReference type="SUPFAM" id="SSF51120">
    <property type="entry name" value="beta-Roll"/>
    <property type="match status" value="1"/>
</dbReference>
<organism evidence="1 2">
    <name type="scientific">Stagnihabitans tardus</name>
    <dbReference type="NCBI Taxonomy" id="2699202"/>
    <lineage>
        <taxon>Bacteria</taxon>
        <taxon>Pseudomonadati</taxon>
        <taxon>Pseudomonadota</taxon>
        <taxon>Alphaproteobacteria</taxon>
        <taxon>Rhodobacterales</taxon>
        <taxon>Paracoccaceae</taxon>
        <taxon>Stagnihabitans</taxon>
    </lineage>
</organism>
<proteinExistence type="predicted"/>
<evidence type="ECO:0008006" key="3">
    <source>
        <dbReference type="Google" id="ProtNLM"/>
    </source>
</evidence>
<dbReference type="GO" id="GO:0005509">
    <property type="term" value="F:calcium ion binding"/>
    <property type="evidence" value="ECO:0007669"/>
    <property type="project" value="InterPro"/>
</dbReference>
<sequence>MVVALPVVYTSKTLVVNGDAETGPVAQNFGTNVAPAGWTTSGTFTGVAYAAGTSNDLNPTTAAALQAGSAYFSGGTSAALSVARQTVSIATYAARVDAGQLSLDLAAQLGGFASQDDHASVVANYLAADGVTVLGSVTLTGPLSAGRGAVSTLVDLEQISAIAVGTRSIEFVVTMERTAGSYNDGYADNISAHLVGLTRGQVQVMATRDFSGAALAASTGVSFLGAADATASFGAAQFGAGGIALAGLIEGNTQDNTLSIQMAPGAAFNASRLAFASWTEGHDLVTITGTDTGDRVTGSGRSDVIETLDGSDTVVGGAGNDTIDGGAGLDRLIGGFGADRFVLAATTQNRDTITDFVSAQDKFIVEVADFPTASGLVAGTALGSAFLAHGTDFAAGIEDRFIYNTSNGKLWFDVDGTGALAAKLVAVLSGSPVLADFDFVLI</sequence>